<organism evidence="1 2">
    <name type="scientific">Methylacidiphilum infernorum (isolate V4)</name>
    <name type="common">Methylokorus infernorum (strain V4)</name>
    <dbReference type="NCBI Taxonomy" id="481448"/>
    <lineage>
        <taxon>Bacteria</taxon>
        <taxon>Pseudomonadati</taxon>
        <taxon>Verrucomicrobiota</taxon>
        <taxon>Methylacidiphilae</taxon>
        <taxon>Methylacidiphilales</taxon>
        <taxon>Methylacidiphilaceae</taxon>
        <taxon>Methylacidiphilum (ex Ratnadevi et al. 2023)</taxon>
    </lineage>
</organism>
<evidence type="ECO:0000313" key="2">
    <source>
        <dbReference type="Proteomes" id="UP000009149"/>
    </source>
</evidence>
<protein>
    <submittedName>
        <fullName evidence="1">Uncharacterized protein</fullName>
    </submittedName>
</protein>
<reference evidence="1 2" key="1">
    <citation type="journal article" date="2008" name="Biol. Direct">
        <title>Complete genome sequence of the extremely acidophilic methanotroph isolate V4, Methylacidiphilum infernorum, a representative of the bacterial phylum Verrucomicrobia.</title>
        <authorList>
            <person name="Hou S."/>
            <person name="Makarova K.S."/>
            <person name="Saw J.H."/>
            <person name="Senin P."/>
            <person name="Ly B.V."/>
            <person name="Zhou Z."/>
            <person name="Ren Y."/>
            <person name="Wang J."/>
            <person name="Galperin M.Y."/>
            <person name="Omelchenko M.V."/>
            <person name="Wolf Y.I."/>
            <person name="Yutin N."/>
            <person name="Koonin E.V."/>
            <person name="Stott M.B."/>
            <person name="Mountain B.W."/>
            <person name="Crowe M.A."/>
            <person name="Smirnova A.V."/>
            <person name="Dunfield P.F."/>
            <person name="Feng L."/>
            <person name="Wang L."/>
            <person name="Alam M."/>
        </authorList>
    </citation>
    <scope>NUCLEOTIDE SEQUENCE [LARGE SCALE GENOMIC DNA]</scope>
    <source>
        <strain evidence="2">Isolate V4</strain>
    </source>
</reference>
<proteinExistence type="predicted"/>
<sequence>MGLSFIPFTRFSHFFAEHKARPNSGKLCSHLRLHPKPLFVGLETAFAQ</sequence>
<evidence type="ECO:0000313" key="1">
    <source>
        <dbReference type="EMBL" id="ACD83594.1"/>
    </source>
</evidence>
<accession>B3DW91</accession>
<dbReference type="KEGG" id="min:Minf_1540"/>
<dbReference type="Proteomes" id="UP000009149">
    <property type="component" value="Chromosome"/>
</dbReference>
<dbReference type="EMBL" id="CP000975">
    <property type="protein sequence ID" value="ACD83594.1"/>
    <property type="molecule type" value="Genomic_DNA"/>
</dbReference>
<gene>
    <name evidence="1" type="ordered locus">Minf_1540</name>
</gene>
<dbReference type="STRING" id="481448.Minf_1540"/>
<dbReference type="AlphaFoldDB" id="B3DW91"/>
<dbReference type="HOGENOM" id="CLU_3154732_0_0_0"/>
<name>B3DW91_METI4</name>